<organism evidence="22 23">
    <name type="scientific">Eruca vesicaria subsp. sativa</name>
    <name type="common">Garden rocket</name>
    <name type="synonym">Eruca sativa</name>
    <dbReference type="NCBI Taxonomy" id="29727"/>
    <lineage>
        <taxon>Eukaryota</taxon>
        <taxon>Viridiplantae</taxon>
        <taxon>Streptophyta</taxon>
        <taxon>Embryophyta</taxon>
        <taxon>Tracheophyta</taxon>
        <taxon>Spermatophyta</taxon>
        <taxon>Magnoliopsida</taxon>
        <taxon>eudicotyledons</taxon>
        <taxon>Gunneridae</taxon>
        <taxon>Pentapetalae</taxon>
        <taxon>rosids</taxon>
        <taxon>malvids</taxon>
        <taxon>Brassicales</taxon>
        <taxon>Brassicaceae</taxon>
        <taxon>Brassiceae</taxon>
        <taxon>Eruca</taxon>
    </lineage>
</organism>
<dbReference type="InterPro" id="IPR000719">
    <property type="entry name" value="Prot_kinase_dom"/>
</dbReference>
<keyword evidence="8" id="KW-0732">Signal</keyword>
<comment type="caution">
    <text evidence="22">The sequence shown here is derived from an EMBL/GenBank/DDBJ whole genome shotgun (WGS) entry which is preliminary data.</text>
</comment>
<dbReference type="FunFam" id="1.10.510.10:FF:000345">
    <property type="entry name" value="G-type lectin S-receptor-like serine/threonine-protein kinase"/>
    <property type="match status" value="1"/>
</dbReference>
<reference evidence="22 23" key="1">
    <citation type="submission" date="2022-03" db="EMBL/GenBank/DDBJ databases">
        <authorList>
            <person name="Macdonald S."/>
            <person name="Ahmed S."/>
            <person name="Newling K."/>
        </authorList>
    </citation>
    <scope>NUCLEOTIDE SEQUENCE [LARGE SCALE GENOMIC DNA]</scope>
</reference>
<evidence type="ECO:0000256" key="7">
    <source>
        <dbReference type="ARBA" id="ARBA00022692"/>
    </source>
</evidence>
<evidence type="ECO:0000256" key="18">
    <source>
        <dbReference type="ARBA" id="ARBA00047899"/>
    </source>
</evidence>
<dbReference type="FunFam" id="3.30.200.20:FF:000195">
    <property type="entry name" value="G-type lectin S-receptor-like serine/threonine-protein kinase"/>
    <property type="match status" value="1"/>
</dbReference>
<dbReference type="GO" id="GO:0030246">
    <property type="term" value="F:carbohydrate binding"/>
    <property type="evidence" value="ECO:0007669"/>
    <property type="project" value="UniProtKB-KW"/>
</dbReference>
<keyword evidence="15" id="KW-1015">Disulfide bond</keyword>
<dbReference type="AlphaFoldDB" id="A0ABC8J2A1"/>
<dbReference type="PANTHER" id="PTHR27002:SF975">
    <property type="entry name" value="PROTEIN KINASE DOMAIN-CONTAINING PROTEIN"/>
    <property type="match status" value="1"/>
</dbReference>
<dbReference type="Proteomes" id="UP001642260">
    <property type="component" value="Unassembled WGS sequence"/>
</dbReference>
<keyword evidence="12" id="KW-0067">ATP-binding</keyword>
<evidence type="ECO:0000256" key="19">
    <source>
        <dbReference type="ARBA" id="ARBA00048679"/>
    </source>
</evidence>
<dbReference type="Gene3D" id="1.10.510.10">
    <property type="entry name" value="Transferase(Phosphotransferase) domain 1"/>
    <property type="match status" value="1"/>
</dbReference>
<feature type="transmembrane region" description="Helical" evidence="20">
    <location>
        <begin position="7"/>
        <end position="25"/>
    </location>
</feature>
<dbReference type="InterPro" id="IPR008271">
    <property type="entry name" value="Ser/Thr_kinase_AS"/>
</dbReference>
<evidence type="ECO:0000256" key="13">
    <source>
        <dbReference type="ARBA" id="ARBA00022989"/>
    </source>
</evidence>
<keyword evidence="3" id="KW-1003">Cell membrane</keyword>
<evidence type="ECO:0000256" key="8">
    <source>
        <dbReference type="ARBA" id="ARBA00022729"/>
    </source>
</evidence>
<keyword evidence="11" id="KW-0418">Kinase</keyword>
<dbReference type="GO" id="GO:0004674">
    <property type="term" value="F:protein serine/threonine kinase activity"/>
    <property type="evidence" value="ECO:0007669"/>
    <property type="project" value="UniProtKB-KW"/>
</dbReference>
<dbReference type="GO" id="GO:0005886">
    <property type="term" value="C:plasma membrane"/>
    <property type="evidence" value="ECO:0007669"/>
    <property type="project" value="UniProtKB-SubCell"/>
</dbReference>
<dbReference type="GO" id="GO:0045087">
    <property type="term" value="P:innate immune response"/>
    <property type="evidence" value="ECO:0007669"/>
    <property type="project" value="UniProtKB-ARBA"/>
</dbReference>
<proteinExistence type="predicted"/>
<dbReference type="SMART" id="SM00220">
    <property type="entry name" value="S_TKc"/>
    <property type="match status" value="1"/>
</dbReference>
<keyword evidence="13 20" id="KW-1133">Transmembrane helix</keyword>
<keyword evidence="7 20" id="KW-0812">Transmembrane</keyword>
<dbReference type="CDD" id="cd14066">
    <property type="entry name" value="STKc_IRAK"/>
    <property type="match status" value="1"/>
</dbReference>
<comment type="catalytic activity">
    <reaction evidence="18">
        <text>L-threonyl-[protein] + ATP = O-phospho-L-threonyl-[protein] + ADP + H(+)</text>
        <dbReference type="Rhea" id="RHEA:46608"/>
        <dbReference type="Rhea" id="RHEA-COMP:11060"/>
        <dbReference type="Rhea" id="RHEA-COMP:11605"/>
        <dbReference type="ChEBI" id="CHEBI:15378"/>
        <dbReference type="ChEBI" id="CHEBI:30013"/>
        <dbReference type="ChEBI" id="CHEBI:30616"/>
        <dbReference type="ChEBI" id="CHEBI:61977"/>
        <dbReference type="ChEBI" id="CHEBI:456216"/>
        <dbReference type="EC" id="2.7.11.1"/>
    </reaction>
</comment>
<keyword evidence="4" id="KW-0723">Serine/threonine-protein kinase</keyword>
<evidence type="ECO:0000256" key="4">
    <source>
        <dbReference type="ARBA" id="ARBA00022527"/>
    </source>
</evidence>
<dbReference type="Pfam" id="PF00069">
    <property type="entry name" value="Pkinase"/>
    <property type="match status" value="1"/>
</dbReference>
<gene>
    <name evidence="22" type="ORF">ERUC_LOCUS5767</name>
</gene>
<evidence type="ECO:0000256" key="6">
    <source>
        <dbReference type="ARBA" id="ARBA00022679"/>
    </source>
</evidence>
<evidence type="ECO:0000256" key="1">
    <source>
        <dbReference type="ARBA" id="ARBA00004251"/>
    </source>
</evidence>
<dbReference type="Gene3D" id="3.30.200.20">
    <property type="entry name" value="Phosphorylase Kinase, domain 1"/>
    <property type="match status" value="1"/>
</dbReference>
<keyword evidence="23" id="KW-1185">Reference proteome</keyword>
<evidence type="ECO:0000256" key="16">
    <source>
        <dbReference type="ARBA" id="ARBA00023170"/>
    </source>
</evidence>
<keyword evidence="17" id="KW-0325">Glycoprotein</keyword>
<name>A0ABC8J2A1_ERUVS</name>
<evidence type="ECO:0000256" key="15">
    <source>
        <dbReference type="ARBA" id="ARBA00023157"/>
    </source>
</evidence>
<accession>A0ABC8J2A1</accession>
<protein>
    <recommendedName>
        <fullName evidence="2">non-specific serine/threonine protein kinase</fullName>
        <ecNumber evidence="2">2.7.11.1</ecNumber>
    </recommendedName>
</protein>
<comment type="catalytic activity">
    <reaction evidence="19">
        <text>L-seryl-[protein] + ATP = O-phospho-L-seryl-[protein] + ADP + H(+)</text>
        <dbReference type="Rhea" id="RHEA:17989"/>
        <dbReference type="Rhea" id="RHEA-COMP:9863"/>
        <dbReference type="Rhea" id="RHEA-COMP:11604"/>
        <dbReference type="ChEBI" id="CHEBI:15378"/>
        <dbReference type="ChEBI" id="CHEBI:29999"/>
        <dbReference type="ChEBI" id="CHEBI:30616"/>
        <dbReference type="ChEBI" id="CHEBI:83421"/>
        <dbReference type="ChEBI" id="CHEBI:456216"/>
        <dbReference type="EC" id="2.7.11.1"/>
    </reaction>
</comment>
<evidence type="ECO:0000256" key="3">
    <source>
        <dbReference type="ARBA" id="ARBA00022475"/>
    </source>
</evidence>
<dbReference type="EC" id="2.7.11.1" evidence="2"/>
<evidence type="ECO:0000313" key="22">
    <source>
        <dbReference type="EMBL" id="CAH8310660.1"/>
    </source>
</evidence>
<dbReference type="SUPFAM" id="SSF56112">
    <property type="entry name" value="Protein kinase-like (PK-like)"/>
    <property type="match status" value="1"/>
</dbReference>
<comment type="subcellular location">
    <subcellularLocation>
        <location evidence="1">Cell membrane</location>
        <topology evidence="1">Single-pass type I membrane protein</topology>
    </subcellularLocation>
</comment>
<evidence type="ECO:0000256" key="9">
    <source>
        <dbReference type="ARBA" id="ARBA00022734"/>
    </source>
</evidence>
<evidence type="ECO:0000313" key="23">
    <source>
        <dbReference type="Proteomes" id="UP001642260"/>
    </source>
</evidence>
<evidence type="ECO:0000256" key="11">
    <source>
        <dbReference type="ARBA" id="ARBA00022777"/>
    </source>
</evidence>
<evidence type="ECO:0000256" key="2">
    <source>
        <dbReference type="ARBA" id="ARBA00012513"/>
    </source>
</evidence>
<evidence type="ECO:0000256" key="20">
    <source>
        <dbReference type="SAM" id="Phobius"/>
    </source>
</evidence>
<dbReference type="PROSITE" id="PS00108">
    <property type="entry name" value="PROTEIN_KINASE_ST"/>
    <property type="match status" value="1"/>
</dbReference>
<dbReference type="PANTHER" id="PTHR27002">
    <property type="entry name" value="RECEPTOR-LIKE SERINE/THREONINE-PROTEIN KINASE SD1-8"/>
    <property type="match status" value="1"/>
</dbReference>
<dbReference type="EMBL" id="CAKOAT010071933">
    <property type="protein sequence ID" value="CAH8310660.1"/>
    <property type="molecule type" value="Genomic_DNA"/>
</dbReference>
<dbReference type="InterPro" id="IPR011009">
    <property type="entry name" value="Kinase-like_dom_sf"/>
</dbReference>
<evidence type="ECO:0000256" key="10">
    <source>
        <dbReference type="ARBA" id="ARBA00022741"/>
    </source>
</evidence>
<keyword evidence="5" id="KW-0597">Phosphoprotein</keyword>
<evidence type="ECO:0000256" key="17">
    <source>
        <dbReference type="ARBA" id="ARBA00023180"/>
    </source>
</evidence>
<evidence type="ECO:0000256" key="14">
    <source>
        <dbReference type="ARBA" id="ARBA00023136"/>
    </source>
</evidence>
<sequence length="603" mass="68519">MDTCNKNVFSIFHGFLMMFLYLQFWEGCSDRISTNQSLSGYQTIVSSGDVYELGLFTPEPVMEDELTSISTKLWQSFDVPQCLISWNSIKDPSPGHHSLKVDHKATNTLMIMVSNGSKSCWSSGPCYVSEQRCMVYSYCGSFRFCNGKTSQVPCECIPHFERDKESFFPLQNMLIESESSQDSYFICARFYYDYSNMSWSNEDTNVQAQMRLENTGAAKHYKIVTIVLASVLTSVAAAAFLVGSCCCYFSSRRRIRATKAEADTTETEDGDGEEMCDLSLRTIIRATNGFSEDYKIGEGGFGPVYKAKLPNGVDVAIKRLSKRSNQGLNEFKNEVDLVNKLQHRNLVRLLGHCVEEDEKLLIYEYMSNKSLDAFLFDSIKSRELDWEKRMNIINGTTRGLQYLHEDSHLKIIHRDLKSSNILLDDEMNPKISDFGTARIFDCKQIDDSTQRIIGTYGYMSPEYGLGGIISEKSDIYSFGVLLLEIISGKKANKFVHNDHNSLISYAWQSWCDTKGASIVDEALGDSYSSEEAMRYIHVALLCVQDHPKDRPTISQIGYMFNSDHHLQDPKQPTFTNALNYDQRLMSHYAFSINDVTQTTMEGR</sequence>
<keyword evidence="14 20" id="KW-0472">Membrane</keyword>
<dbReference type="GO" id="GO:0005524">
    <property type="term" value="F:ATP binding"/>
    <property type="evidence" value="ECO:0007669"/>
    <property type="project" value="UniProtKB-KW"/>
</dbReference>
<keyword evidence="6" id="KW-0808">Transferase</keyword>
<keyword evidence="10" id="KW-0547">Nucleotide-binding</keyword>
<evidence type="ECO:0000256" key="5">
    <source>
        <dbReference type="ARBA" id="ARBA00022553"/>
    </source>
</evidence>
<evidence type="ECO:0000259" key="21">
    <source>
        <dbReference type="PROSITE" id="PS50011"/>
    </source>
</evidence>
<keyword evidence="16" id="KW-0675">Receptor</keyword>
<feature type="domain" description="Protein kinase" evidence="21">
    <location>
        <begin position="290"/>
        <end position="574"/>
    </location>
</feature>
<keyword evidence="9" id="KW-0430">Lectin</keyword>
<evidence type="ECO:0000256" key="12">
    <source>
        <dbReference type="ARBA" id="ARBA00022840"/>
    </source>
</evidence>
<dbReference type="PROSITE" id="PS50011">
    <property type="entry name" value="PROTEIN_KINASE_DOM"/>
    <property type="match status" value="1"/>
</dbReference>